<dbReference type="Gene3D" id="1.10.287.130">
    <property type="match status" value="1"/>
</dbReference>
<dbReference type="Pfam" id="PF01590">
    <property type="entry name" value="GAF"/>
    <property type="match status" value="1"/>
</dbReference>
<evidence type="ECO:0000256" key="4">
    <source>
        <dbReference type="ARBA" id="ARBA00022679"/>
    </source>
</evidence>
<dbReference type="RefSeq" id="WP_101718913.1">
    <property type="nucleotide sequence ID" value="NZ_PJRS01000030.1"/>
</dbReference>
<evidence type="ECO:0000256" key="1">
    <source>
        <dbReference type="ARBA" id="ARBA00000085"/>
    </source>
</evidence>
<dbReference type="InterPro" id="IPR003594">
    <property type="entry name" value="HATPase_dom"/>
</dbReference>
<dbReference type="InterPro" id="IPR050351">
    <property type="entry name" value="BphY/WalK/GraS-like"/>
</dbReference>
<keyword evidence="4" id="KW-0808">Transferase</keyword>
<dbReference type="SUPFAM" id="SSF47384">
    <property type="entry name" value="Homodimeric domain of signal transducing histidine kinase"/>
    <property type="match status" value="1"/>
</dbReference>
<keyword evidence="7" id="KW-0067">ATP-binding</keyword>
<dbReference type="Gene3D" id="3.30.565.10">
    <property type="entry name" value="Histidine kinase-like ATPase, C-terminal domain"/>
    <property type="match status" value="1"/>
</dbReference>
<keyword evidence="11" id="KW-1185">Reference proteome</keyword>
<dbReference type="InterPro" id="IPR036890">
    <property type="entry name" value="HATPase_C_sf"/>
</dbReference>
<dbReference type="Pfam" id="PF00512">
    <property type="entry name" value="HisKA"/>
    <property type="match status" value="1"/>
</dbReference>
<keyword evidence="5" id="KW-0547">Nucleotide-binding</keyword>
<dbReference type="PROSITE" id="PS50109">
    <property type="entry name" value="HIS_KIN"/>
    <property type="match status" value="1"/>
</dbReference>
<keyword evidence="6 10" id="KW-0418">Kinase</keyword>
<dbReference type="Proteomes" id="UP000234479">
    <property type="component" value="Unassembled WGS sequence"/>
</dbReference>
<evidence type="ECO:0000313" key="11">
    <source>
        <dbReference type="Proteomes" id="UP000234479"/>
    </source>
</evidence>
<keyword evidence="3" id="KW-0597">Phosphoprotein</keyword>
<protein>
    <recommendedName>
        <fullName evidence="2">histidine kinase</fullName>
        <ecNumber evidence="2">2.7.13.3</ecNumber>
    </recommendedName>
</protein>
<dbReference type="OrthoDB" id="9795133at2"/>
<dbReference type="InterPro" id="IPR003018">
    <property type="entry name" value="GAF"/>
</dbReference>
<comment type="caution">
    <text evidence="10">The sequence shown here is derived from an EMBL/GenBank/DDBJ whole genome shotgun (WGS) entry which is preliminary data.</text>
</comment>
<feature type="domain" description="Histidine kinase" evidence="9">
    <location>
        <begin position="178"/>
        <end position="383"/>
    </location>
</feature>
<dbReference type="InterPro" id="IPR003661">
    <property type="entry name" value="HisK_dim/P_dom"/>
</dbReference>
<evidence type="ECO:0000256" key="6">
    <source>
        <dbReference type="ARBA" id="ARBA00022777"/>
    </source>
</evidence>
<evidence type="ECO:0000256" key="8">
    <source>
        <dbReference type="ARBA" id="ARBA00023012"/>
    </source>
</evidence>
<comment type="catalytic activity">
    <reaction evidence="1">
        <text>ATP + protein L-histidine = ADP + protein N-phospho-L-histidine.</text>
        <dbReference type="EC" id="2.7.13.3"/>
    </reaction>
</comment>
<dbReference type="SUPFAM" id="SSF55781">
    <property type="entry name" value="GAF domain-like"/>
    <property type="match status" value="1"/>
</dbReference>
<evidence type="ECO:0000313" key="10">
    <source>
        <dbReference type="EMBL" id="PLR23686.1"/>
    </source>
</evidence>
<dbReference type="GO" id="GO:0000156">
    <property type="term" value="F:phosphorelay response regulator activity"/>
    <property type="evidence" value="ECO:0007669"/>
    <property type="project" value="TreeGrafter"/>
</dbReference>
<evidence type="ECO:0000256" key="5">
    <source>
        <dbReference type="ARBA" id="ARBA00022741"/>
    </source>
</evidence>
<organism evidence="10 11">
    <name type="scientific">Caulobacter zeae</name>
    <dbReference type="NCBI Taxonomy" id="2055137"/>
    <lineage>
        <taxon>Bacteria</taxon>
        <taxon>Pseudomonadati</taxon>
        <taxon>Pseudomonadota</taxon>
        <taxon>Alphaproteobacteria</taxon>
        <taxon>Caulobacterales</taxon>
        <taxon>Caulobacteraceae</taxon>
        <taxon>Caulobacter</taxon>
    </lineage>
</organism>
<keyword evidence="8" id="KW-0902">Two-component regulatory system</keyword>
<dbReference type="SMART" id="SM00388">
    <property type="entry name" value="HisKA"/>
    <property type="match status" value="1"/>
</dbReference>
<proteinExistence type="predicted"/>
<evidence type="ECO:0000256" key="3">
    <source>
        <dbReference type="ARBA" id="ARBA00022553"/>
    </source>
</evidence>
<evidence type="ECO:0000256" key="2">
    <source>
        <dbReference type="ARBA" id="ARBA00012438"/>
    </source>
</evidence>
<dbReference type="EC" id="2.7.13.3" evidence="2"/>
<dbReference type="InterPro" id="IPR036097">
    <property type="entry name" value="HisK_dim/P_sf"/>
</dbReference>
<reference evidence="10 11" key="1">
    <citation type="submission" date="2017-12" db="EMBL/GenBank/DDBJ databases">
        <title>The genome sequence of Caulobacter sp. 410.</title>
        <authorList>
            <person name="Gao J."/>
            <person name="Mao X."/>
            <person name="Sun J."/>
        </authorList>
    </citation>
    <scope>NUCLEOTIDE SEQUENCE [LARGE SCALE GENOMIC DNA]</scope>
    <source>
        <strain evidence="10 11">410</strain>
    </source>
</reference>
<dbReference type="InterPro" id="IPR004358">
    <property type="entry name" value="Sig_transdc_His_kin-like_C"/>
</dbReference>
<dbReference type="CDD" id="cd00082">
    <property type="entry name" value="HisKA"/>
    <property type="match status" value="1"/>
</dbReference>
<dbReference type="GO" id="GO:0005524">
    <property type="term" value="F:ATP binding"/>
    <property type="evidence" value="ECO:0007669"/>
    <property type="project" value="UniProtKB-KW"/>
</dbReference>
<dbReference type="GO" id="GO:0000155">
    <property type="term" value="F:phosphorelay sensor kinase activity"/>
    <property type="evidence" value="ECO:0007669"/>
    <property type="project" value="InterPro"/>
</dbReference>
<dbReference type="EMBL" id="PJRS01000030">
    <property type="protein sequence ID" value="PLR23686.1"/>
    <property type="molecule type" value="Genomic_DNA"/>
</dbReference>
<dbReference type="PRINTS" id="PR00344">
    <property type="entry name" value="BCTRLSENSOR"/>
</dbReference>
<dbReference type="Pfam" id="PF02518">
    <property type="entry name" value="HATPase_c"/>
    <property type="match status" value="1"/>
</dbReference>
<dbReference type="InterPro" id="IPR005467">
    <property type="entry name" value="His_kinase_dom"/>
</dbReference>
<dbReference type="AlphaFoldDB" id="A0A2N5DCK2"/>
<dbReference type="InterPro" id="IPR029016">
    <property type="entry name" value="GAF-like_dom_sf"/>
</dbReference>
<dbReference type="SUPFAM" id="SSF55874">
    <property type="entry name" value="ATPase domain of HSP90 chaperone/DNA topoisomerase II/histidine kinase"/>
    <property type="match status" value="1"/>
</dbReference>
<accession>A0A2N5DCK2</accession>
<evidence type="ECO:0000256" key="7">
    <source>
        <dbReference type="ARBA" id="ARBA00022840"/>
    </source>
</evidence>
<dbReference type="PANTHER" id="PTHR42878">
    <property type="entry name" value="TWO-COMPONENT HISTIDINE KINASE"/>
    <property type="match status" value="1"/>
</dbReference>
<dbReference type="GO" id="GO:0030295">
    <property type="term" value="F:protein kinase activator activity"/>
    <property type="evidence" value="ECO:0007669"/>
    <property type="project" value="TreeGrafter"/>
</dbReference>
<dbReference type="SMART" id="SM00387">
    <property type="entry name" value="HATPase_c"/>
    <property type="match status" value="1"/>
</dbReference>
<dbReference type="Gene3D" id="3.30.450.40">
    <property type="match status" value="1"/>
</dbReference>
<gene>
    <name evidence="10" type="ORF">SGCZBJ_15560</name>
</gene>
<dbReference type="GO" id="GO:0007234">
    <property type="term" value="P:osmosensory signaling via phosphorelay pathway"/>
    <property type="evidence" value="ECO:0007669"/>
    <property type="project" value="TreeGrafter"/>
</dbReference>
<name>A0A2N5DCK2_9CAUL</name>
<dbReference type="SMART" id="SM00065">
    <property type="entry name" value="GAF"/>
    <property type="match status" value="1"/>
</dbReference>
<sequence length="408" mass="43649">MTEIADDIAAIASIGLVPRILQNICRLTGMGYAVVSRVTADRWVACAVADDINFGLPVGGELKVETTLCSEVRDHHQSVVIDHVAADPIYSNHPTPAMYGLQSYIAVPIFCRGEFFGTLCAIDPEPAPLTDRDAQETFEIFAELIGEKLADQHQLAVSQAALSDERAGSELREQFIAVLGHDLRNPLAAIEGGVRLLRKDPTGPKSDWILGQMETSTARMAGLISDVMDFARARLGGGFNVDLSLESEVGSALLDVVSALRTAHPERVVEADIDIPTPLPADPARLAQLLSNLLANALTHGARDAPVSVEAKTVNGVFELSVANQGPQIPRKTLTRLFQPFERAAAKPTQQGLGLGLYIASEIARAHKGTLTASSDASETRFTSACRSRISHFLLTEGVSPRDCAPAC</sequence>
<dbReference type="PANTHER" id="PTHR42878:SF7">
    <property type="entry name" value="SENSOR HISTIDINE KINASE GLRK"/>
    <property type="match status" value="1"/>
</dbReference>
<evidence type="ECO:0000259" key="9">
    <source>
        <dbReference type="PROSITE" id="PS50109"/>
    </source>
</evidence>